<proteinExistence type="inferred from homology"/>
<protein>
    <submittedName>
        <fullName evidence="10">p-cumate dioxygenase</fullName>
    </submittedName>
</protein>
<evidence type="ECO:0000256" key="2">
    <source>
        <dbReference type="ARBA" id="ARBA00022714"/>
    </source>
</evidence>
<dbReference type="Proteomes" id="UP000245998">
    <property type="component" value="Unassembled WGS sequence"/>
</dbReference>
<dbReference type="RefSeq" id="WP_116554463.1">
    <property type="nucleotide sequence ID" value="NZ_QCZG01000014.1"/>
</dbReference>
<evidence type="ECO:0000256" key="1">
    <source>
        <dbReference type="ARBA" id="ARBA00008751"/>
    </source>
</evidence>
<dbReference type="Gene3D" id="2.102.10.10">
    <property type="entry name" value="Rieske [2Fe-2S] iron-sulphur domain"/>
    <property type="match status" value="1"/>
</dbReference>
<keyword evidence="8" id="KW-0520">NAD</keyword>
<evidence type="ECO:0000256" key="8">
    <source>
        <dbReference type="ARBA" id="ARBA00023027"/>
    </source>
</evidence>
<keyword evidence="6" id="KW-0408">Iron</keyword>
<keyword evidence="11" id="KW-1185">Reference proteome</keyword>
<dbReference type="EMBL" id="QCZG01000014">
    <property type="protein sequence ID" value="PWA11963.1"/>
    <property type="molecule type" value="Genomic_DNA"/>
</dbReference>
<dbReference type="CDD" id="cd08879">
    <property type="entry name" value="RHO_alpha_C_AntDO-like"/>
    <property type="match status" value="1"/>
</dbReference>
<keyword evidence="5" id="KW-0560">Oxidoreductase</keyword>
<accession>A0A2U1K4Q3</accession>
<organism evidence="10 11">
    <name type="scientific">Pueribacillus theae</name>
    <dbReference type="NCBI Taxonomy" id="2171751"/>
    <lineage>
        <taxon>Bacteria</taxon>
        <taxon>Bacillati</taxon>
        <taxon>Bacillota</taxon>
        <taxon>Bacilli</taxon>
        <taxon>Bacillales</taxon>
        <taxon>Bacillaceae</taxon>
        <taxon>Pueribacillus</taxon>
    </lineage>
</organism>
<keyword evidence="2" id="KW-0001">2Fe-2S</keyword>
<gene>
    <name evidence="10" type="ORF">DCC39_08500</name>
</gene>
<dbReference type="PANTHER" id="PTHR43756">
    <property type="entry name" value="CHOLINE MONOOXYGENASE, CHLOROPLASTIC"/>
    <property type="match status" value="1"/>
</dbReference>
<comment type="caution">
    <text evidence="10">The sequence shown here is derived from an EMBL/GenBank/DDBJ whole genome shotgun (WGS) entry which is preliminary data.</text>
</comment>
<keyword evidence="4 10" id="KW-0223">Dioxygenase</keyword>
<dbReference type="GO" id="GO:0051213">
    <property type="term" value="F:dioxygenase activity"/>
    <property type="evidence" value="ECO:0007669"/>
    <property type="project" value="UniProtKB-KW"/>
</dbReference>
<reference evidence="10 11" key="1">
    <citation type="submission" date="2018-04" db="EMBL/GenBank/DDBJ databases">
        <title>Camelliibacillus theae gen. nov., sp. nov., isolated from Pu'er tea.</title>
        <authorList>
            <person name="Niu L."/>
        </authorList>
    </citation>
    <scope>NUCLEOTIDE SEQUENCE [LARGE SCALE GENOMIC DNA]</scope>
    <source>
        <strain evidence="10 11">T8</strain>
    </source>
</reference>
<keyword evidence="7" id="KW-0411">Iron-sulfur</keyword>
<sequence length="431" mass="49751">METIINKSEQSLIQVNKEECEFKVSRRAFLDQDILELEKRKVFDKCWLYLGHESEVANNGDFIMRDVGGRNLIFNKDSNGEIHAFLNTCPHRGALVCRDRRGNSKTFQCFYHAWTFNNKGQLIGQPGARDGYPKDVNCDGSLNLYEVPRLESYRGMIFINFDINAVGLEEYLAGAKEYIDLIMDQSEVGMEILGGTHEYSVRANWKLLCENSADGYHGLPTHATYFQYLTETNKNGKMPAPGTNYNEAKDLGNGHSVTEKNMLPWGRPVARWVPSMGEKAKHDIEKIQQRLIERFGEKRAKRIYENDYNMIIFPNLVINNIMAITIRTFYPIEPGYMEVNQWALAPKEENTEFKSRRLNNYLEFLGPGGFASPDDNEALELCQQGYANANEVKWNDISKGMNKELRGEVPHSSDEYHMRVFWTRWNEMLTK</sequence>
<dbReference type="PRINTS" id="PR00090">
    <property type="entry name" value="RNGDIOXGNASE"/>
</dbReference>
<dbReference type="CDD" id="cd03469">
    <property type="entry name" value="Rieske_RO_Alpha_N"/>
    <property type="match status" value="1"/>
</dbReference>
<dbReference type="PROSITE" id="PS00570">
    <property type="entry name" value="RING_HYDROXYL_ALPHA"/>
    <property type="match status" value="1"/>
</dbReference>
<dbReference type="InterPro" id="IPR017941">
    <property type="entry name" value="Rieske_2Fe-2S"/>
</dbReference>
<name>A0A2U1K4Q3_9BACI</name>
<dbReference type="InterPro" id="IPR036922">
    <property type="entry name" value="Rieske_2Fe-2S_sf"/>
</dbReference>
<evidence type="ECO:0000256" key="4">
    <source>
        <dbReference type="ARBA" id="ARBA00022964"/>
    </source>
</evidence>
<evidence type="ECO:0000256" key="5">
    <source>
        <dbReference type="ARBA" id="ARBA00023002"/>
    </source>
</evidence>
<dbReference type="Pfam" id="PF00355">
    <property type="entry name" value="Rieske"/>
    <property type="match status" value="1"/>
</dbReference>
<dbReference type="Gene3D" id="3.90.380.10">
    <property type="entry name" value="Naphthalene 1,2-dioxygenase Alpha Subunit, Chain A, domain 1"/>
    <property type="match status" value="1"/>
</dbReference>
<evidence type="ECO:0000256" key="7">
    <source>
        <dbReference type="ARBA" id="ARBA00023014"/>
    </source>
</evidence>
<evidence type="ECO:0000259" key="9">
    <source>
        <dbReference type="PROSITE" id="PS51296"/>
    </source>
</evidence>
<dbReference type="OrthoDB" id="9800776at2"/>
<dbReference type="SUPFAM" id="SSF50022">
    <property type="entry name" value="ISP domain"/>
    <property type="match status" value="1"/>
</dbReference>
<evidence type="ECO:0000313" key="11">
    <source>
        <dbReference type="Proteomes" id="UP000245998"/>
    </source>
</evidence>
<dbReference type="Pfam" id="PF00848">
    <property type="entry name" value="Ring_hydroxyl_A"/>
    <property type="match status" value="1"/>
</dbReference>
<comment type="similarity">
    <text evidence="1">Belongs to the bacterial ring-hydroxylating dioxygenase alpha subunit family.</text>
</comment>
<dbReference type="PANTHER" id="PTHR43756:SF1">
    <property type="entry name" value="3-PHENYLPROPIONATE_CINNAMIC ACID DIOXYGENASE SUBUNIT ALPHA"/>
    <property type="match status" value="1"/>
</dbReference>
<dbReference type="AlphaFoldDB" id="A0A2U1K4Q3"/>
<dbReference type="SUPFAM" id="SSF55961">
    <property type="entry name" value="Bet v1-like"/>
    <property type="match status" value="1"/>
</dbReference>
<dbReference type="GO" id="GO:0005506">
    <property type="term" value="F:iron ion binding"/>
    <property type="evidence" value="ECO:0007669"/>
    <property type="project" value="InterPro"/>
</dbReference>
<dbReference type="PROSITE" id="PS51296">
    <property type="entry name" value="RIESKE"/>
    <property type="match status" value="1"/>
</dbReference>
<keyword evidence="3" id="KW-0479">Metal-binding</keyword>
<evidence type="ECO:0000256" key="6">
    <source>
        <dbReference type="ARBA" id="ARBA00023004"/>
    </source>
</evidence>
<feature type="domain" description="Rieske" evidence="9">
    <location>
        <begin position="48"/>
        <end position="145"/>
    </location>
</feature>
<dbReference type="GO" id="GO:0004497">
    <property type="term" value="F:monooxygenase activity"/>
    <property type="evidence" value="ECO:0007669"/>
    <property type="project" value="UniProtKB-ARBA"/>
</dbReference>
<evidence type="ECO:0000313" key="10">
    <source>
        <dbReference type="EMBL" id="PWA11963.1"/>
    </source>
</evidence>
<dbReference type="InterPro" id="IPR015881">
    <property type="entry name" value="ARHD_Rieske_2Fe_2S"/>
</dbReference>
<dbReference type="GO" id="GO:0051537">
    <property type="term" value="F:2 iron, 2 sulfur cluster binding"/>
    <property type="evidence" value="ECO:0007669"/>
    <property type="project" value="UniProtKB-KW"/>
</dbReference>
<dbReference type="InterPro" id="IPR001663">
    <property type="entry name" value="Rng_hydr_dOase-A"/>
</dbReference>
<evidence type="ECO:0000256" key="3">
    <source>
        <dbReference type="ARBA" id="ARBA00022723"/>
    </source>
</evidence>
<dbReference type="GO" id="GO:0016705">
    <property type="term" value="F:oxidoreductase activity, acting on paired donors, with incorporation or reduction of molecular oxygen"/>
    <property type="evidence" value="ECO:0007669"/>
    <property type="project" value="UniProtKB-ARBA"/>
</dbReference>
<dbReference type="InterPro" id="IPR015879">
    <property type="entry name" value="Ring_hydroxy_dOase_asu_C_dom"/>
</dbReference>